<sequence>MNADQIHAKIYAGRAKAALRLGLDYNVFRPTGTGNPLSNQVATIKAAFNAGDNTYKSPNMPGDAFWYGDFDGRLTQPGDYLVHPVNPMDVKYIAAQQQLLPIICIDCNRTVRLSRAAPQGAPGAVGAVGYSGLCDSPTESVDVLGLNPANNGGTFVGWPCAILFGGKSQAAVGLPGDVKNSGWRILMPPSVPVVVRSGDILTDDLGKRYAVEGAEQSDIGWRINAQEVHP</sequence>
<accession>A0A1U9VDS5</accession>
<gene>
    <name evidence="1" type="ORF">B0B51_00465</name>
</gene>
<protein>
    <submittedName>
        <fullName evidence="1">Uncharacterized protein</fullName>
    </submittedName>
</protein>
<evidence type="ECO:0000313" key="2">
    <source>
        <dbReference type="Proteomes" id="UP000189628"/>
    </source>
</evidence>
<proteinExistence type="predicted"/>
<dbReference type="RefSeq" id="WP_078221552.1">
    <property type="nucleotide sequence ID" value="NZ_CP019911.1"/>
</dbReference>
<dbReference type="AlphaFoldDB" id="A0A1U9VDS5"/>
<dbReference type="EMBL" id="CP019911">
    <property type="protein sequence ID" value="AQW28645.1"/>
    <property type="molecule type" value="Genomic_DNA"/>
</dbReference>
<dbReference type="Proteomes" id="UP000189628">
    <property type="component" value="Chromosome"/>
</dbReference>
<reference evidence="1 2" key="1">
    <citation type="submission" date="2017-02" db="EMBL/GenBank/DDBJ databases">
        <title>Blood Disease Bacterium A2-HR MARDI.</title>
        <authorList>
            <person name="Badrun R."/>
            <person name="Abu Bakar N."/>
            <person name="Laboh R."/>
        </authorList>
    </citation>
    <scope>NUCLEOTIDE SEQUENCE [LARGE SCALE GENOMIC DNA]</scope>
    <source>
        <strain evidence="1 2">A2-HR MARDI</strain>
    </source>
</reference>
<evidence type="ECO:0000313" key="1">
    <source>
        <dbReference type="EMBL" id="AQW28645.1"/>
    </source>
</evidence>
<organism evidence="1 2">
    <name type="scientific">blood disease bacterium A2-HR MARDI</name>
    <dbReference type="NCBI Taxonomy" id="1944648"/>
    <lineage>
        <taxon>Bacteria</taxon>
        <taxon>Pseudomonadati</taxon>
        <taxon>Pseudomonadota</taxon>
        <taxon>Betaproteobacteria</taxon>
        <taxon>Burkholderiales</taxon>
        <taxon>Burkholderiaceae</taxon>
        <taxon>Ralstonia</taxon>
        <taxon>Ralstonia solanacearum species complex</taxon>
    </lineage>
</organism>
<name>A0A1U9VDS5_9RALS</name>